<feature type="domain" description="EF-hand" evidence="15">
    <location>
        <begin position="415"/>
        <end position="447"/>
    </location>
</feature>
<evidence type="ECO:0000256" key="4">
    <source>
        <dbReference type="ARBA" id="ARBA00022723"/>
    </source>
</evidence>
<evidence type="ECO:0000259" key="15">
    <source>
        <dbReference type="PROSITE" id="PS50222"/>
    </source>
</evidence>
<dbReference type="CDD" id="cd00051">
    <property type="entry name" value="EFh"/>
    <property type="match status" value="1"/>
</dbReference>
<evidence type="ECO:0000256" key="12">
    <source>
        <dbReference type="ARBA" id="ARBA00048679"/>
    </source>
</evidence>
<dbReference type="AlphaFoldDB" id="A0A0E0CUL1"/>
<dbReference type="Gramene" id="OMERI03G02150.1">
    <property type="protein sequence ID" value="OMERI03G02150.1"/>
    <property type="gene ID" value="OMERI03G02150"/>
</dbReference>
<dbReference type="InterPro" id="IPR017441">
    <property type="entry name" value="Protein_kinase_ATP_BS"/>
</dbReference>
<dbReference type="FunFam" id="3.30.200.20:FF:000004">
    <property type="entry name" value="Calcium-dependent protein kinase 1"/>
    <property type="match status" value="1"/>
</dbReference>
<dbReference type="PROSITE" id="PS00107">
    <property type="entry name" value="PROTEIN_KINASE_ATP"/>
    <property type="match status" value="1"/>
</dbReference>
<dbReference type="PROSITE" id="PS00018">
    <property type="entry name" value="EF_HAND_1"/>
    <property type="match status" value="1"/>
</dbReference>
<dbReference type="PANTHER" id="PTHR24349">
    <property type="entry name" value="SERINE/THREONINE-PROTEIN KINASE"/>
    <property type="match status" value="1"/>
</dbReference>
<sequence>MGNQCQNGTLGSDYHNRFPREHAVGYVQGDSYLDLKKFDDTWPEVNNFKPTAASILRRGLDPTSINVLGRKTADLREHYIIGRKLGQGQFGTTYLCTEINTGCEYACKTIPKRKLITKEDVEDVRREIQIMHHLSGHKNVVAIKDVYEDGQAVHIVMELCAGGELFDRIQEKGHYSERKAAELIRIIHCGYVPFARGQVFTELVGSPYYVAPEVLHKRYGPESDVWSAGVILYVLLSGVPPFWAETQQGIFDAVLKGHIDFQSDPWPKISDSAKDLIRKMLSHCPSERLKAHEVLRHPWICENGVATDQALDPSVISRLKQFSAMNKLKKLALRVIAERLSEEEIAGLREMFKAVDTKNRGVITFGELREGLRRFGAEFKDTEIGDIMEAAHNDNNVTIHYEEFIAATLPLNKIEREEHLLAAFTYFDKDGSGYITVDKLQRACGEHNMEDSLLEEIISEVDQNNDGQIDYAEFVAMMQGNNVGLGWQTMESSLNVALRDAPQVH</sequence>
<dbReference type="Proteomes" id="UP000008021">
    <property type="component" value="Chromosome 3"/>
</dbReference>
<reference evidence="16" key="1">
    <citation type="submission" date="2015-04" db="UniProtKB">
        <authorList>
            <consortium name="EnsemblPlants"/>
        </authorList>
    </citation>
    <scope>IDENTIFICATION</scope>
</reference>
<dbReference type="GO" id="GO:0004674">
    <property type="term" value="F:protein serine/threonine kinase activity"/>
    <property type="evidence" value="ECO:0007669"/>
    <property type="project" value="UniProtKB-KW"/>
</dbReference>
<dbReference type="InterPro" id="IPR050205">
    <property type="entry name" value="CDPK_Ser/Thr_kinases"/>
</dbReference>
<dbReference type="PROSITE" id="PS50011">
    <property type="entry name" value="PROTEIN_KINASE_DOM"/>
    <property type="match status" value="1"/>
</dbReference>
<dbReference type="InterPro" id="IPR011992">
    <property type="entry name" value="EF-hand-dom_pair"/>
</dbReference>
<evidence type="ECO:0000256" key="1">
    <source>
        <dbReference type="ARBA" id="ARBA00012513"/>
    </source>
</evidence>
<keyword evidence="8" id="KW-0106">Calcium</keyword>
<protein>
    <recommendedName>
        <fullName evidence="1">non-specific serine/threonine protein kinase</fullName>
        <ecNumber evidence="1">2.7.11.1</ecNumber>
    </recommendedName>
</protein>
<name>A0A0E0CUL1_9ORYZ</name>
<dbReference type="FunFam" id="1.10.510.10:FF:001864">
    <property type="entry name" value="Calcium-dependent protein kinase SK5"/>
    <property type="match status" value="1"/>
</dbReference>
<comment type="catalytic activity">
    <reaction evidence="12">
        <text>L-seryl-[protein] + ATP = O-phospho-L-seryl-[protein] + ADP + H(+)</text>
        <dbReference type="Rhea" id="RHEA:17989"/>
        <dbReference type="Rhea" id="RHEA-COMP:9863"/>
        <dbReference type="Rhea" id="RHEA-COMP:11604"/>
        <dbReference type="ChEBI" id="CHEBI:15378"/>
        <dbReference type="ChEBI" id="CHEBI:29999"/>
        <dbReference type="ChEBI" id="CHEBI:30616"/>
        <dbReference type="ChEBI" id="CHEBI:83421"/>
        <dbReference type="ChEBI" id="CHEBI:456216"/>
        <dbReference type="EC" id="2.7.11.1"/>
    </reaction>
</comment>
<keyword evidence="17" id="KW-1185">Reference proteome</keyword>
<organism evidence="16">
    <name type="scientific">Oryza meridionalis</name>
    <dbReference type="NCBI Taxonomy" id="40149"/>
    <lineage>
        <taxon>Eukaryota</taxon>
        <taxon>Viridiplantae</taxon>
        <taxon>Streptophyta</taxon>
        <taxon>Embryophyta</taxon>
        <taxon>Tracheophyta</taxon>
        <taxon>Spermatophyta</taxon>
        <taxon>Magnoliopsida</taxon>
        <taxon>Liliopsida</taxon>
        <taxon>Poales</taxon>
        <taxon>Poaceae</taxon>
        <taxon>BOP clade</taxon>
        <taxon>Oryzoideae</taxon>
        <taxon>Oryzeae</taxon>
        <taxon>Oryzinae</taxon>
        <taxon>Oryza</taxon>
    </lineage>
</organism>
<evidence type="ECO:0000256" key="6">
    <source>
        <dbReference type="ARBA" id="ARBA00022741"/>
    </source>
</evidence>
<dbReference type="Gene3D" id="3.30.200.20">
    <property type="entry name" value="Phosphorylase Kinase, domain 1"/>
    <property type="match status" value="1"/>
</dbReference>
<dbReference type="Gene3D" id="1.10.510.10">
    <property type="entry name" value="Transferase(Phosphotransferase) domain 1"/>
    <property type="match status" value="2"/>
</dbReference>
<keyword evidence="9 13" id="KW-0067">ATP-binding</keyword>
<dbReference type="EnsemblPlants" id="OMERI03G02150.1">
    <property type="protein sequence ID" value="OMERI03G02150.1"/>
    <property type="gene ID" value="OMERI03G02150"/>
</dbReference>
<dbReference type="Gene3D" id="1.10.238.10">
    <property type="entry name" value="EF-hand"/>
    <property type="match status" value="2"/>
</dbReference>
<dbReference type="CDD" id="cd05117">
    <property type="entry name" value="STKc_CAMK"/>
    <property type="match status" value="1"/>
</dbReference>
<feature type="binding site" evidence="13">
    <location>
        <position position="108"/>
    </location>
    <ligand>
        <name>ATP</name>
        <dbReference type="ChEBI" id="CHEBI:30616"/>
    </ligand>
</feature>
<reference evidence="16" key="2">
    <citation type="submission" date="2018-05" db="EMBL/GenBank/DDBJ databases">
        <title>OmerRS3 (Oryza meridionalis Reference Sequence Version 3).</title>
        <authorList>
            <person name="Zhang J."/>
            <person name="Kudrna D."/>
            <person name="Lee S."/>
            <person name="Talag J."/>
            <person name="Welchert J."/>
            <person name="Wing R.A."/>
        </authorList>
    </citation>
    <scope>NUCLEOTIDE SEQUENCE [LARGE SCALE GENOMIC DNA]</scope>
    <source>
        <strain evidence="16">cv. OR44</strain>
    </source>
</reference>
<comment type="similarity">
    <text evidence="10">Belongs to the protein kinase superfamily. Ser/Thr protein kinase family. CDPK subfamily.</text>
</comment>
<keyword evidence="5" id="KW-0677">Repeat</keyword>
<comment type="catalytic activity">
    <reaction evidence="11">
        <text>L-threonyl-[protein] + ATP = O-phospho-L-threonyl-[protein] + ADP + H(+)</text>
        <dbReference type="Rhea" id="RHEA:46608"/>
        <dbReference type="Rhea" id="RHEA-COMP:11060"/>
        <dbReference type="Rhea" id="RHEA-COMP:11605"/>
        <dbReference type="ChEBI" id="CHEBI:15378"/>
        <dbReference type="ChEBI" id="CHEBI:30013"/>
        <dbReference type="ChEBI" id="CHEBI:30616"/>
        <dbReference type="ChEBI" id="CHEBI:61977"/>
        <dbReference type="ChEBI" id="CHEBI:456216"/>
        <dbReference type="EC" id="2.7.11.1"/>
    </reaction>
</comment>
<evidence type="ECO:0000256" key="5">
    <source>
        <dbReference type="ARBA" id="ARBA00022737"/>
    </source>
</evidence>
<dbReference type="EC" id="2.7.11.1" evidence="1"/>
<evidence type="ECO:0000256" key="3">
    <source>
        <dbReference type="ARBA" id="ARBA00022679"/>
    </source>
</evidence>
<evidence type="ECO:0000256" key="7">
    <source>
        <dbReference type="ARBA" id="ARBA00022777"/>
    </source>
</evidence>
<feature type="domain" description="Protein kinase" evidence="14">
    <location>
        <begin position="79"/>
        <end position="300"/>
    </location>
</feature>
<keyword evidence="4" id="KW-0479">Metal-binding</keyword>
<dbReference type="InterPro" id="IPR018247">
    <property type="entry name" value="EF_Hand_1_Ca_BS"/>
</dbReference>
<keyword evidence="2" id="KW-0723">Serine/threonine-protein kinase</keyword>
<evidence type="ECO:0000256" key="8">
    <source>
        <dbReference type="ARBA" id="ARBA00022837"/>
    </source>
</evidence>
<evidence type="ECO:0000256" key="10">
    <source>
        <dbReference type="ARBA" id="ARBA00024334"/>
    </source>
</evidence>
<dbReference type="GO" id="GO:0005524">
    <property type="term" value="F:ATP binding"/>
    <property type="evidence" value="ECO:0007669"/>
    <property type="project" value="UniProtKB-UniRule"/>
</dbReference>
<keyword evidence="6 13" id="KW-0547">Nucleotide-binding</keyword>
<evidence type="ECO:0000256" key="11">
    <source>
        <dbReference type="ARBA" id="ARBA00047899"/>
    </source>
</evidence>
<evidence type="ECO:0000259" key="14">
    <source>
        <dbReference type="PROSITE" id="PS50011"/>
    </source>
</evidence>
<dbReference type="HOGENOM" id="CLU_000288_37_3_1"/>
<dbReference type="InterPro" id="IPR000719">
    <property type="entry name" value="Prot_kinase_dom"/>
</dbReference>
<dbReference type="Pfam" id="PF00069">
    <property type="entry name" value="Pkinase"/>
    <property type="match status" value="2"/>
</dbReference>
<dbReference type="SMART" id="SM00054">
    <property type="entry name" value="EFh"/>
    <property type="match status" value="4"/>
</dbReference>
<dbReference type="InterPro" id="IPR002048">
    <property type="entry name" value="EF_hand_dom"/>
</dbReference>
<feature type="domain" description="EF-hand" evidence="15">
    <location>
        <begin position="449"/>
        <end position="484"/>
    </location>
</feature>
<dbReference type="SUPFAM" id="SSF47473">
    <property type="entry name" value="EF-hand"/>
    <property type="match status" value="1"/>
</dbReference>
<dbReference type="PROSITE" id="PS50222">
    <property type="entry name" value="EF_HAND_2"/>
    <property type="match status" value="3"/>
</dbReference>
<dbReference type="FunFam" id="1.10.238.10:FF:000015">
    <property type="entry name" value="Calcium-dependent protein kinase 1"/>
    <property type="match status" value="1"/>
</dbReference>
<evidence type="ECO:0000256" key="9">
    <source>
        <dbReference type="ARBA" id="ARBA00022840"/>
    </source>
</evidence>
<evidence type="ECO:0000256" key="13">
    <source>
        <dbReference type="PROSITE-ProRule" id="PRU10141"/>
    </source>
</evidence>
<feature type="domain" description="EF-hand" evidence="15">
    <location>
        <begin position="343"/>
        <end position="378"/>
    </location>
</feature>
<dbReference type="SUPFAM" id="SSF56112">
    <property type="entry name" value="Protein kinase-like (PK-like)"/>
    <property type="match status" value="1"/>
</dbReference>
<evidence type="ECO:0000313" key="17">
    <source>
        <dbReference type="Proteomes" id="UP000008021"/>
    </source>
</evidence>
<keyword evidence="3" id="KW-0808">Transferase</keyword>
<dbReference type="Pfam" id="PF13499">
    <property type="entry name" value="EF-hand_7"/>
    <property type="match status" value="2"/>
</dbReference>
<proteinExistence type="inferred from homology"/>
<evidence type="ECO:0000256" key="2">
    <source>
        <dbReference type="ARBA" id="ARBA00022527"/>
    </source>
</evidence>
<keyword evidence="7" id="KW-0418">Kinase</keyword>
<evidence type="ECO:0000313" key="16">
    <source>
        <dbReference type="EnsemblPlants" id="OMERI03G02150.1"/>
    </source>
</evidence>
<dbReference type="GO" id="GO:0005509">
    <property type="term" value="F:calcium ion binding"/>
    <property type="evidence" value="ECO:0007669"/>
    <property type="project" value="InterPro"/>
</dbReference>
<accession>A0A0E0CUL1</accession>
<dbReference type="InterPro" id="IPR011009">
    <property type="entry name" value="Kinase-like_dom_sf"/>
</dbReference>